<dbReference type="InterPro" id="IPR009899">
    <property type="entry name" value="ArdA"/>
</dbReference>
<gene>
    <name evidence="1" type="ORF">ERS852457_03924</name>
</gene>
<name>A0A174MEF7_PHOVU</name>
<evidence type="ECO:0000313" key="2">
    <source>
        <dbReference type="Proteomes" id="UP000095333"/>
    </source>
</evidence>
<dbReference type="Gene3D" id="3.10.20.480">
    <property type="entry name" value="Antirestriction protein ArdA, domain 1"/>
    <property type="match status" value="1"/>
</dbReference>
<dbReference type="InterPro" id="IPR041893">
    <property type="entry name" value="ArdA_dom3"/>
</dbReference>
<dbReference type="Gene3D" id="1.10.10.1190">
    <property type="entry name" value="Antirestriction protein ArdA, domain 3"/>
    <property type="match status" value="1"/>
</dbReference>
<organism evidence="1 2">
    <name type="scientific">Phocaeicola vulgatus</name>
    <name type="common">Bacteroides vulgatus</name>
    <dbReference type="NCBI Taxonomy" id="821"/>
    <lineage>
        <taxon>Bacteria</taxon>
        <taxon>Pseudomonadati</taxon>
        <taxon>Bacteroidota</taxon>
        <taxon>Bacteroidia</taxon>
        <taxon>Bacteroidales</taxon>
        <taxon>Bacteroidaceae</taxon>
        <taxon>Phocaeicola</taxon>
    </lineage>
</organism>
<proteinExistence type="predicted"/>
<evidence type="ECO:0000313" key="1">
    <source>
        <dbReference type="EMBL" id="CUP34704.1"/>
    </source>
</evidence>
<dbReference type="AlphaFoldDB" id="A0A174MEF7"/>
<reference evidence="1 2" key="1">
    <citation type="submission" date="2015-09" db="EMBL/GenBank/DDBJ databases">
        <authorList>
            <consortium name="Pathogen Informatics"/>
        </authorList>
    </citation>
    <scope>NUCLEOTIDE SEQUENCE [LARGE SCALE GENOMIC DNA]</scope>
    <source>
        <strain evidence="1 2">2789STDY5834842</strain>
    </source>
</reference>
<dbReference type="Pfam" id="PF07275">
    <property type="entry name" value="ArdA"/>
    <property type="match status" value="1"/>
</dbReference>
<protein>
    <submittedName>
        <fullName evidence="1">Anti-restriction protein</fullName>
    </submittedName>
</protein>
<accession>A0A174MEF7</accession>
<sequence>MKLQLPYLSNPHKFKNTEVMEAVTLSEARVYVGTYNKYNNGSLFGKWLDLSDYSDKDEFLEACRELHKDEEDPELMFQDIENIPEALISESWLSDKFFELRDAIEKLSETEQEAFFVWCDHHNSDISEEDADDLVSSFEDEYQGEYKDEEDYAYEIVEECYDLPEFAKTYFDYSAFARDLFMTDYWMDNGFVFRCA</sequence>
<dbReference type="Proteomes" id="UP000095333">
    <property type="component" value="Unassembled WGS sequence"/>
</dbReference>
<dbReference type="InterPro" id="IPR041895">
    <property type="entry name" value="ArdA_dom1"/>
</dbReference>
<dbReference type="EMBL" id="CYZI01000044">
    <property type="protein sequence ID" value="CUP34704.1"/>
    <property type="molecule type" value="Genomic_DNA"/>
</dbReference>